<dbReference type="Pfam" id="PF06806">
    <property type="entry name" value="DUF1233"/>
    <property type="match status" value="1"/>
</dbReference>
<dbReference type="Gene3D" id="1.10.1660.60">
    <property type="entry name" value="Putative excisionased domain DUF1233"/>
    <property type="match status" value="1"/>
</dbReference>
<dbReference type="RefSeq" id="WP_108087554.1">
    <property type="nucleotide sequence ID" value="NZ_CABHYR010000049.1"/>
</dbReference>
<accession>A0ABM6URJ0</accession>
<dbReference type="InterPro" id="IPR009634">
    <property type="entry name" value="Put_exci"/>
</dbReference>
<dbReference type="EMBL" id="CP028487">
    <property type="protein sequence ID" value="AVX37776.1"/>
    <property type="molecule type" value="Genomic_DNA"/>
</dbReference>
<evidence type="ECO:0000313" key="1">
    <source>
        <dbReference type="EMBL" id="AVX37776.1"/>
    </source>
</evidence>
<proteinExistence type="predicted"/>
<gene>
    <name evidence="1" type="ORF">DA391_08950</name>
</gene>
<evidence type="ECO:0000313" key="2">
    <source>
        <dbReference type="Proteomes" id="UP000240908"/>
    </source>
</evidence>
<dbReference type="Proteomes" id="UP000240908">
    <property type="component" value="Chromosome"/>
</dbReference>
<keyword evidence="2" id="KW-1185">Reference proteome</keyword>
<protein>
    <submittedName>
        <fullName evidence="1">Excisionase</fullName>
    </submittedName>
</protein>
<dbReference type="InterPro" id="IPR038146">
    <property type="entry name" value="933W_put_Xis_sf"/>
</dbReference>
<organism evidence="1 2">
    <name type="scientific">Yersinia massiliensis</name>
    <dbReference type="NCBI Taxonomy" id="419257"/>
    <lineage>
        <taxon>Bacteria</taxon>
        <taxon>Pseudomonadati</taxon>
        <taxon>Pseudomonadota</taxon>
        <taxon>Gammaproteobacteria</taxon>
        <taxon>Enterobacterales</taxon>
        <taxon>Yersiniaceae</taxon>
        <taxon>Yersinia</taxon>
    </lineage>
</organism>
<name>A0ABM6URJ0_9GAMM</name>
<sequence length="86" mass="9968">MDNVIQIVPNKWVTEDLLIALTGLRPGTIKRAREKSWLQGREYLLFSPEDNPKPNSECMYNREAIDNWVEQQSKRQPNAAKLKKSA</sequence>
<reference evidence="2" key="1">
    <citation type="journal article" date="2018" name="Genome Announc.">
        <title>First complete genome sequence of Yersinia massiliensis.</title>
        <authorList>
            <person name="Thomas M.C."/>
            <person name="Arling V."/>
            <person name="Goji N."/>
            <person name="Janzen T.W."/>
            <person name="Duceppe M.-O."/>
            <person name="Mathews A."/>
            <person name="Carrillo C."/>
            <person name="Amoako K."/>
        </authorList>
    </citation>
    <scope>NUCLEOTIDE SEQUENCE [LARGE SCALE GENOMIC DNA]</scope>
    <source>
        <strain evidence="2">GTA</strain>
    </source>
</reference>